<evidence type="ECO:0000256" key="2">
    <source>
        <dbReference type="ARBA" id="ARBA00022448"/>
    </source>
</evidence>
<dbReference type="AlphaFoldDB" id="A0A6N3DXF0"/>
<feature type="transmembrane region" description="Helical" evidence="7">
    <location>
        <begin position="143"/>
        <end position="162"/>
    </location>
</feature>
<dbReference type="CDD" id="cd06261">
    <property type="entry name" value="TM_PBP2"/>
    <property type="match status" value="1"/>
</dbReference>
<feature type="transmembrane region" description="Helical" evidence="7">
    <location>
        <begin position="190"/>
        <end position="211"/>
    </location>
</feature>
<keyword evidence="5 7" id="KW-1133">Transmembrane helix</keyword>
<evidence type="ECO:0000256" key="1">
    <source>
        <dbReference type="ARBA" id="ARBA00004651"/>
    </source>
</evidence>
<proteinExistence type="inferred from homology"/>
<feature type="transmembrane region" description="Helical" evidence="7">
    <location>
        <begin position="244"/>
        <end position="265"/>
    </location>
</feature>
<evidence type="ECO:0000256" key="6">
    <source>
        <dbReference type="ARBA" id="ARBA00023136"/>
    </source>
</evidence>
<comment type="similarity">
    <text evidence="7">Belongs to the binding-protein-dependent transport system permease family.</text>
</comment>
<reference evidence="9" key="1">
    <citation type="submission" date="2019-11" db="EMBL/GenBank/DDBJ databases">
        <authorList>
            <person name="Feng L."/>
        </authorList>
    </citation>
    <scope>NUCLEOTIDE SEQUENCE</scope>
    <source>
        <strain evidence="9">CTertiumLFYP3</strain>
    </source>
</reference>
<sequence>MMKMSIKSIIAKILKYTALIAWTIIVFLPIITVIFGSFKTYDEFTRTSGITPPNSFAYFENYIKAFVDGKMLMGFINTFILIFFGATGSVIIGSMVAFVISRFDFKFKKLILFMYLLVSIVPMEMSQVATFKIVDALGIYNTRLAPIIIYLGADVLMVYIYMQALEKVPRDLDKAAMLEGAGYFQIYRKVIFPLLKPATATAIMLKIISIYNDFYVPFLYMPGEGLNTVSTTLFNFIGPASTEWQVICAGIVISMIPMILFFVFLQKHIYQGITSGSIR</sequence>
<keyword evidence="2 7" id="KW-0813">Transport</keyword>
<keyword evidence="6 7" id="KW-0472">Membrane</keyword>
<dbReference type="Gene3D" id="1.10.3720.10">
    <property type="entry name" value="MetI-like"/>
    <property type="match status" value="1"/>
</dbReference>
<evidence type="ECO:0000259" key="8">
    <source>
        <dbReference type="PROSITE" id="PS50928"/>
    </source>
</evidence>
<gene>
    <name evidence="9" type="primary">araQ_3</name>
    <name evidence="9" type="ORF">CTLFYP3_02049</name>
</gene>
<comment type="subcellular location">
    <subcellularLocation>
        <location evidence="1 7">Cell membrane</location>
        <topology evidence="1 7">Multi-pass membrane protein</topology>
    </subcellularLocation>
</comment>
<dbReference type="GO" id="GO:0005886">
    <property type="term" value="C:plasma membrane"/>
    <property type="evidence" value="ECO:0007669"/>
    <property type="project" value="UniProtKB-SubCell"/>
</dbReference>
<feature type="transmembrane region" description="Helical" evidence="7">
    <location>
        <begin position="75"/>
        <end position="100"/>
    </location>
</feature>
<dbReference type="EMBL" id="CACRTO010000020">
    <property type="protein sequence ID" value="VYU31959.1"/>
    <property type="molecule type" value="Genomic_DNA"/>
</dbReference>
<evidence type="ECO:0000256" key="4">
    <source>
        <dbReference type="ARBA" id="ARBA00022692"/>
    </source>
</evidence>
<dbReference type="InterPro" id="IPR000515">
    <property type="entry name" value="MetI-like"/>
</dbReference>
<name>A0A6N3DXF0_9CLOT</name>
<feature type="domain" description="ABC transmembrane type-1" evidence="8">
    <location>
        <begin position="75"/>
        <end position="265"/>
    </location>
</feature>
<dbReference type="PANTHER" id="PTHR43744">
    <property type="entry name" value="ABC TRANSPORTER PERMEASE PROTEIN MG189-RELATED-RELATED"/>
    <property type="match status" value="1"/>
</dbReference>
<protein>
    <submittedName>
        <fullName evidence="9">L-arabinose transport system permease protein AraQ</fullName>
    </submittedName>
</protein>
<organism evidence="9">
    <name type="scientific">Clostridium tertium</name>
    <dbReference type="NCBI Taxonomy" id="1559"/>
    <lineage>
        <taxon>Bacteria</taxon>
        <taxon>Bacillati</taxon>
        <taxon>Bacillota</taxon>
        <taxon>Clostridia</taxon>
        <taxon>Eubacteriales</taxon>
        <taxon>Clostridiaceae</taxon>
        <taxon>Clostridium</taxon>
    </lineage>
</organism>
<keyword evidence="3" id="KW-1003">Cell membrane</keyword>
<dbReference type="Pfam" id="PF00528">
    <property type="entry name" value="BPD_transp_1"/>
    <property type="match status" value="1"/>
</dbReference>
<keyword evidence="4 7" id="KW-0812">Transmembrane</keyword>
<dbReference type="PROSITE" id="PS50928">
    <property type="entry name" value="ABC_TM1"/>
    <property type="match status" value="1"/>
</dbReference>
<evidence type="ECO:0000313" key="9">
    <source>
        <dbReference type="EMBL" id="VYU31959.1"/>
    </source>
</evidence>
<feature type="transmembrane region" description="Helical" evidence="7">
    <location>
        <begin position="112"/>
        <end position="131"/>
    </location>
</feature>
<dbReference type="RefSeq" id="WP_421755642.1">
    <property type="nucleotide sequence ID" value="NZ_CACRTO010000020.1"/>
</dbReference>
<dbReference type="SUPFAM" id="SSF161098">
    <property type="entry name" value="MetI-like"/>
    <property type="match status" value="1"/>
</dbReference>
<evidence type="ECO:0000256" key="7">
    <source>
        <dbReference type="RuleBase" id="RU363032"/>
    </source>
</evidence>
<evidence type="ECO:0000256" key="3">
    <source>
        <dbReference type="ARBA" id="ARBA00022475"/>
    </source>
</evidence>
<accession>A0A6N3DXF0</accession>
<dbReference type="InterPro" id="IPR035906">
    <property type="entry name" value="MetI-like_sf"/>
</dbReference>
<dbReference type="GO" id="GO:0055085">
    <property type="term" value="P:transmembrane transport"/>
    <property type="evidence" value="ECO:0007669"/>
    <property type="project" value="InterPro"/>
</dbReference>
<feature type="transmembrane region" description="Helical" evidence="7">
    <location>
        <begin position="16"/>
        <end position="38"/>
    </location>
</feature>
<evidence type="ECO:0000256" key="5">
    <source>
        <dbReference type="ARBA" id="ARBA00022989"/>
    </source>
</evidence>
<dbReference type="PANTHER" id="PTHR43744:SF3">
    <property type="entry name" value="LACTOSE TRANSPORT SYSTEM PERMEASE PROTEIN LACG"/>
    <property type="match status" value="1"/>
</dbReference>